<dbReference type="NCBIfam" id="TIGR02389">
    <property type="entry name" value="RNA_pol_rpoA2"/>
    <property type="match status" value="1"/>
</dbReference>
<dbReference type="CDD" id="cd06528">
    <property type="entry name" value="RNAP_A"/>
    <property type="match status" value="1"/>
</dbReference>
<dbReference type="InterPro" id="IPR045867">
    <property type="entry name" value="DNA-dir_RpoC_beta_prime"/>
</dbReference>
<dbReference type="EC" id="2.7.7.6" evidence="8"/>
<dbReference type="Pfam" id="PF04998">
    <property type="entry name" value="RNA_pol_Rpb1_5"/>
    <property type="match status" value="1"/>
</dbReference>
<dbReference type="InterPro" id="IPR007081">
    <property type="entry name" value="RNA_pol_Rpb1_5"/>
</dbReference>
<dbReference type="GO" id="GO:0003899">
    <property type="term" value="F:DNA-directed RNA polymerase activity"/>
    <property type="evidence" value="ECO:0007669"/>
    <property type="project" value="UniProtKB-UniRule"/>
</dbReference>
<accession>A0A328PHX6</accession>
<comment type="caution">
    <text evidence="10">The sequence shown here is derived from an EMBL/GenBank/DDBJ whole genome shotgun (WGS) entry which is preliminary data.</text>
</comment>
<evidence type="ECO:0000313" key="11">
    <source>
        <dbReference type="Proteomes" id="UP000249782"/>
    </source>
</evidence>
<dbReference type="PANTHER" id="PTHR19376:SF32">
    <property type="entry name" value="DNA-DIRECTED RNA POLYMERASE III SUBUNIT RPC1"/>
    <property type="match status" value="1"/>
</dbReference>
<protein>
    <recommendedName>
        <fullName evidence="8">DNA-directed RNA polymerase subunit Rpo1C</fullName>
        <ecNumber evidence="8">2.7.7.6</ecNumber>
    </recommendedName>
    <alternativeName>
        <fullName evidence="8">DNA-directed RNA polymerase subunit A''</fullName>
    </alternativeName>
</protein>
<name>A0A328PHX6_9EURY</name>
<organism evidence="10 11">
    <name type="scientific">Methanothermobacter tenebrarum</name>
    <dbReference type="NCBI Taxonomy" id="680118"/>
    <lineage>
        <taxon>Archaea</taxon>
        <taxon>Methanobacteriati</taxon>
        <taxon>Methanobacteriota</taxon>
        <taxon>Methanomada group</taxon>
        <taxon>Methanobacteria</taxon>
        <taxon>Methanobacteriales</taxon>
        <taxon>Methanobacteriaceae</taxon>
        <taxon>Methanothermobacter</taxon>
    </lineage>
</organism>
<evidence type="ECO:0000256" key="7">
    <source>
        <dbReference type="ARBA" id="ARBA00048552"/>
    </source>
</evidence>
<evidence type="ECO:0000256" key="4">
    <source>
        <dbReference type="ARBA" id="ARBA00022695"/>
    </source>
</evidence>
<dbReference type="Proteomes" id="UP000249782">
    <property type="component" value="Unassembled WGS sequence"/>
</dbReference>
<feature type="domain" description="RNA polymerase Rpb1" evidence="9">
    <location>
        <begin position="43"/>
        <end position="333"/>
    </location>
</feature>
<dbReference type="Gene3D" id="1.10.150.390">
    <property type="match status" value="1"/>
</dbReference>
<evidence type="ECO:0000256" key="6">
    <source>
        <dbReference type="ARBA" id="ARBA00023163"/>
    </source>
</evidence>
<keyword evidence="2 8" id="KW-0963">Cytoplasm</keyword>
<evidence type="ECO:0000256" key="2">
    <source>
        <dbReference type="ARBA" id="ARBA00022490"/>
    </source>
</evidence>
<dbReference type="GO" id="GO:0003677">
    <property type="term" value="F:DNA binding"/>
    <property type="evidence" value="ECO:0007669"/>
    <property type="project" value="UniProtKB-UniRule"/>
</dbReference>
<dbReference type="HAMAP" id="MF_00411">
    <property type="entry name" value="RNApol_arch_Rpo1C"/>
    <property type="match status" value="1"/>
</dbReference>
<dbReference type="GO" id="GO:0000428">
    <property type="term" value="C:DNA-directed RNA polymerase complex"/>
    <property type="evidence" value="ECO:0007669"/>
    <property type="project" value="UniProtKB-KW"/>
</dbReference>
<evidence type="ECO:0000256" key="8">
    <source>
        <dbReference type="HAMAP-Rule" id="MF_00411"/>
    </source>
</evidence>
<evidence type="ECO:0000256" key="3">
    <source>
        <dbReference type="ARBA" id="ARBA00022679"/>
    </source>
</evidence>
<comment type="similarity">
    <text evidence="8">Belongs to the RNA polymerase beta' chain family.</text>
</comment>
<evidence type="ECO:0000256" key="5">
    <source>
        <dbReference type="ARBA" id="ARBA00023125"/>
    </source>
</evidence>
<sequence>MGDFVETLEKVKKFVEKKNLEFPEKLILEMARVVEEKQLDDDELNELIDRAHRAYERAKVEEGEAVGTVAAQSVGEPGTQMTMRTFHYAGVAELNVTLGLPRLIEIVDARKKISTPTMDIYFEEDKRDDEEFVRKIANKIGKSTLNDVLKKFNINYAEMNIVVELDKEKIKEKRLNYDDIIQRVKKAFKEVKINNHILIFELEPSKRTIRDLRLLADKVRNYQISGVKNIGKVVVRKEEDEWVIHTEGSNLGAVLKIDGVDKVRTMTNDIHEIEKVLGIEAARNAIIHEAKKTMEEQGLTVDIRHIMLVADMMTADGTVKSIGRHGVSGEKASVLARASFEETGKHLLRASIRGEVDNLNGIIENIIIGQPIPLGTGSVSIIMKQEDRRK</sequence>
<comment type="catalytic activity">
    <reaction evidence="7 8">
        <text>RNA(n) + a ribonucleoside 5'-triphosphate = RNA(n+1) + diphosphate</text>
        <dbReference type="Rhea" id="RHEA:21248"/>
        <dbReference type="Rhea" id="RHEA-COMP:14527"/>
        <dbReference type="Rhea" id="RHEA-COMP:17342"/>
        <dbReference type="ChEBI" id="CHEBI:33019"/>
        <dbReference type="ChEBI" id="CHEBI:61557"/>
        <dbReference type="ChEBI" id="CHEBI:140395"/>
        <dbReference type="EC" id="2.7.7.6"/>
    </reaction>
</comment>
<dbReference type="PANTHER" id="PTHR19376">
    <property type="entry name" value="DNA-DIRECTED RNA POLYMERASE"/>
    <property type="match status" value="1"/>
</dbReference>
<evidence type="ECO:0000313" key="10">
    <source>
        <dbReference type="EMBL" id="RAO79266.1"/>
    </source>
</evidence>
<comment type="subunit">
    <text evidence="8">Part of the RNA polymerase complex.</text>
</comment>
<keyword evidence="3 8" id="KW-0808">Transferase</keyword>
<keyword evidence="1 8" id="KW-0240">DNA-directed RNA polymerase</keyword>
<evidence type="ECO:0000256" key="1">
    <source>
        <dbReference type="ARBA" id="ARBA00022478"/>
    </source>
</evidence>
<keyword evidence="4 8" id="KW-0548">Nucleotidyltransferase</keyword>
<dbReference type="InterPro" id="IPR012757">
    <property type="entry name" value="RPO1C"/>
</dbReference>
<proteinExistence type="inferred from homology"/>
<keyword evidence="11" id="KW-1185">Reference proteome</keyword>
<gene>
    <name evidence="8 10" type="primary">rpoA2</name>
    <name evidence="8" type="synonym">rpo1C</name>
    <name evidence="10" type="ORF">DPC56_02795</name>
</gene>
<keyword evidence="6 8" id="KW-0804">Transcription</keyword>
<comment type="function">
    <text evidence="8">DNA-dependent RNA polymerase (RNAP) catalyzes the transcription of DNA into RNA using the four ribonucleoside triphosphates as substrates. Forms part of the jaw domain.</text>
</comment>
<dbReference type="AlphaFoldDB" id="A0A328PHX6"/>
<reference evidence="10 11" key="1">
    <citation type="submission" date="2018-06" db="EMBL/GenBank/DDBJ databases">
        <title>Draft genome sequence of hyperthermophilic methanogen Methanothermobacter tenebrarum sp. MCM-B 1447.</title>
        <authorList>
            <person name="Pore S.D."/>
            <person name="Dagar S."/>
            <person name="Dhakephalkar P.K."/>
        </authorList>
    </citation>
    <scope>NUCLEOTIDE SEQUENCE [LARGE SCALE GENOMIC DNA]</scope>
    <source>
        <strain evidence="10 11">MCM B 1447</strain>
    </source>
</reference>
<dbReference type="GO" id="GO:0006351">
    <property type="term" value="P:DNA-templated transcription"/>
    <property type="evidence" value="ECO:0007669"/>
    <property type="project" value="UniProtKB-UniRule"/>
</dbReference>
<dbReference type="EMBL" id="QLOE01000003">
    <property type="protein sequence ID" value="RAO79266.1"/>
    <property type="molecule type" value="Genomic_DNA"/>
</dbReference>
<comment type="subcellular location">
    <subcellularLocation>
        <location evidence="8">Cytoplasm</location>
    </subcellularLocation>
</comment>
<dbReference type="GO" id="GO:0005737">
    <property type="term" value="C:cytoplasm"/>
    <property type="evidence" value="ECO:0007669"/>
    <property type="project" value="UniProtKB-SubCell"/>
</dbReference>
<evidence type="ECO:0000259" key="9">
    <source>
        <dbReference type="Pfam" id="PF04998"/>
    </source>
</evidence>
<keyword evidence="5 8" id="KW-0238">DNA-binding</keyword>
<dbReference type="OrthoDB" id="372142at2157"/>
<dbReference type="SUPFAM" id="SSF64484">
    <property type="entry name" value="beta and beta-prime subunits of DNA dependent RNA-polymerase"/>
    <property type="match status" value="1"/>
</dbReference>